<feature type="compositionally biased region" description="Low complexity" evidence="1">
    <location>
        <begin position="46"/>
        <end position="59"/>
    </location>
</feature>
<dbReference type="AlphaFoldDB" id="A0A8D8W0E3"/>
<accession>A0A8D8W0E3</accession>
<feature type="region of interest" description="Disordered" evidence="1">
    <location>
        <begin position="1"/>
        <end position="61"/>
    </location>
</feature>
<sequence length="107" mass="12449">MGSTIDPCGSSTRREDIPPCDPDPNSSLKTLPLQHRQLQPRRHQLQHSNNSNSSSRDNSCCMKTRPTSLFRVEQRQCRILSPRLWNWGVSFSSSLIWCKNRRKWLRG</sequence>
<organism evidence="2">
    <name type="scientific">Cacopsylla melanoneura</name>
    <dbReference type="NCBI Taxonomy" id="428564"/>
    <lineage>
        <taxon>Eukaryota</taxon>
        <taxon>Metazoa</taxon>
        <taxon>Ecdysozoa</taxon>
        <taxon>Arthropoda</taxon>
        <taxon>Hexapoda</taxon>
        <taxon>Insecta</taxon>
        <taxon>Pterygota</taxon>
        <taxon>Neoptera</taxon>
        <taxon>Paraneoptera</taxon>
        <taxon>Hemiptera</taxon>
        <taxon>Sternorrhyncha</taxon>
        <taxon>Psylloidea</taxon>
        <taxon>Psyllidae</taxon>
        <taxon>Psyllinae</taxon>
        <taxon>Cacopsylla</taxon>
    </lineage>
</organism>
<name>A0A8D8W0E3_9HEMI</name>
<dbReference type="EMBL" id="HBUF01522295">
    <property type="protein sequence ID" value="CAG6749227.1"/>
    <property type="molecule type" value="Transcribed_RNA"/>
</dbReference>
<evidence type="ECO:0000256" key="1">
    <source>
        <dbReference type="SAM" id="MobiDB-lite"/>
    </source>
</evidence>
<dbReference type="EMBL" id="HBUF01522294">
    <property type="protein sequence ID" value="CAG6749225.1"/>
    <property type="molecule type" value="Transcribed_RNA"/>
</dbReference>
<protein>
    <submittedName>
        <fullName evidence="2">Uncharacterized protein</fullName>
    </submittedName>
</protein>
<dbReference type="EMBL" id="HBUF01122596">
    <property type="protein sequence ID" value="CAG6642467.1"/>
    <property type="molecule type" value="Transcribed_RNA"/>
</dbReference>
<reference evidence="2" key="1">
    <citation type="submission" date="2021-05" db="EMBL/GenBank/DDBJ databases">
        <authorList>
            <person name="Alioto T."/>
            <person name="Alioto T."/>
            <person name="Gomez Garrido J."/>
        </authorList>
    </citation>
    <scope>NUCLEOTIDE SEQUENCE</scope>
</reference>
<evidence type="ECO:0000313" key="2">
    <source>
        <dbReference type="EMBL" id="CAG6642467.1"/>
    </source>
</evidence>
<dbReference type="EMBL" id="HBUF01122597">
    <property type="protein sequence ID" value="CAG6642470.1"/>
    <property type="molecule type" value="Transcribed_RNA"/>
</dbReference>
<proteinExistence type="predicted"/>